<gene>
    <name evidence="1" type="ORF">DJ013_01705</name>
</gene>
<organism evidence="1 2">
    <name type="scientific">Arcticibacterium luteifluviistationis</name>
    <dbReference type="NCBI Taxonomy" id="1784714"/>
    <lineage>
        <taxon>Bacteria</taxon>
        <taxon>Pseudomonadati</taxon>
        <taxon>Bacteroidota</taxon>
        <taxon>Cytophagia</taxon>
        <taxon>Cytophagales</taxon>
        <taxon>Leadbetterellaceae</taxon>
        <taxon>Arcticibacterium</taxon>
    </lineage>
</organism>
<dbReference type="Proteomes" id="UP000249873">
    <property type="component" value="Chromosome"/>
</dbReference>
<keyword evidence="2" id="KW-1185">Reference proteome</keyword>
<proteinExistence type="predicted"/>
<dbReference type="Gene3D" id="3.20.20.80">
    <property type="entry name" value="Glycosidases"/>
    <property type="match status" value="1"/>
</dbReference>
<dbReference type="AlphaFoldDB" id="A0A2Z4G712"/>
<protein>
    <submittedName>
        <fullName evidence="1">Uncharacterized protein</fullName>
    </submittedName>
</protein>
<accession>A0A2Z4G712</accession>
<evidence type="ECO:0000313" key="2">
    <source>
        <dbReference type="Proteomes" id="UP000249873"/>
    </source>
</evidence>
<dbReference type="PROSITE" id="PS51257">
    <property type="entry name" value="PROKAR_LIPOPROTEIN"/>
    <property type="match status" value="1"/>
</dbReference>
<dbReference type="EMBL" id="CP029480">
    <property type="protein sequence ID" value="AWV96957.1"/>
    <property type="molecule type" value="Genomic_DNA"/>
</dbReference>
<reference evidence="1 2" key="1">
    <citation type="submission" date="2018-05" db="EMBL/GenBank/DDBJ databases">
        <title>Complete genome sequence of Arcticibacterium luteifluviistationis SM1504T, a cytophagaceae bacterium isolated from Arctic surface seawater.</title>
        <authorList>
            <person name="Li Y."/>
            <person name="Qin Q.-L."/>
        </authorList>
    </citation>
    <scope>NUCLEOTIDE SEQUENCE [LARGE SCALE GENOMIC DNA]</scope>
    <source>
        <strain evidence="1 2">SM1504</strain>
    </source>
</reference>
<name>A0A2Z4G712_9BACT</name>
<sequence length="513" mass="58832">MKTFKLFFIFIILSFSCEKKVDVPAEIPSDAKISSLEITQDGVPHSFELRNNRLIQEDKFIFGNREVTVSKLGLSAGASSTIKQGDVIKLKYSDGDFLINVTSKDGTKSQEYEVFYYYEYPEFNVTELPAENVAKTSNKLIIADWNGLYSTPLYATHEEETRNNGYIGWQWVCGENAAGCVNKNPAIKEADGFSQNISFVKPLIDVYDAGDKDYLQYTAILMKMSGIDIVSMDNSAGDTEYPLTAHPRAFKEVLDDVGLEYSLQFDRIIYITSTFGVNTEEDLIAAMQTGYEDFETRYFSSPQYHKINGKPFLSFGSDREESERNLLNPKLLNIFNSESTFLRPYAYETISALKDTGYGFFYLFENSHDDAFFNNIYGNAPRIWEIQPPAFQNSGSGYVYDVGPEYDYDETSDANTINSASDYVYLRDWNDYRRSRTFEPSVNFGYEQLMRVIKMQNLKTTEDDLKLATDMYLKRKAYLGVQYVQKQLDQVYQYLKAFQLDEARELLSTIPLD</sequence>
<evidence type="ECO:0000313" key="1">
    <source>
        <dbReference type="EMBL" id="AWV96957.1"/>
    </source>
</evidence>
<dbReference type="RefSeq" id="WP_111370059.1">
    <property type="nucleotide sequence ID" value="NZ_CP029480.1"/>
</dbReference>
<dbReference type="OrthoDB" id="976137at2"/>
<dbReference type="KEGG" id="als:DJ013_01705"/>